<keyword evidence="5" id="KW-0472">Membrane</keyword>
<dbReference type="CDD" id="cd00683">
    <property type="entry name" value="Trans_IPPS_HH"/>
    <property type="match status" value="1"/>
</dbReference>
<feature type="transmembrane region" description="Helical" evidence="5">
    <location>
        <begin position="431"/>
        <end position="448"/>
    </location>
</feature>
<evidence type="ECO:0000313" key="6">
    <source>
        <dbReference type="EMBL" id="KAK4537553.1"/>
    </source>
</evidence>
<reference evidence="6 7" key="1">
    <citation type="submission" date="2022-07" db="EMBL/GenBank/DDBJ databases">
        <title>Genome-wide signatures of adaptation to extreme environments.</title>
        <authorList>
            <person name="Cho C.H."/>
            <person name="Yoon H.S."/>
        </authorList>
    </citation>
    <scope>NUCLEOTIDE SEQUENCE [LARGE SCALE GENOMIC DNA]</scope>
    <source>
        <strain evidence="6 7">DBV 063 E5</strain>
    </source>
</reference>
<keyword evidence="5" id="KW-0812">Transmembrane</keyword>
<accession>A0AAV9IYZ2</accession>
<dbReference type="AlphaFoldDB" id="A0AAV9IYZ2"/>
<dbReference type="InterPro" id="IPR044844">
    <property type="entry name" value="Trans_IPPS_euk-type"/>
</dbReference>
<dbReference type="InterPro" id="IPR033904">
    <property type="entry name" value="Trans_IPPS_HH"/>
</dbReference>
<dbReference type="Pfam" id="PF00494">
    <property type="entry name" value="SQS_PSY"/>
    <property type="match status" value="1"/>
</dbReference>
<dbReference type="InterPro" id="IPR008949">
    <property type="entry name" value="Isoprenoid_synthase_dom_sf"/>
</dbReference>
<dbReference type="InterPro" id="IPR006449">
    <property type="entry name" value="Squal_synth-like"/>
</dbReference>
<evidence type="ECO:0000256" key="3">
    <source>
        <dbReference type="ARBA" id="ARBA00012373"/>
    </source>
</evidence>
<evidence type="ECO:0000256" key="5">
    <source>
        <dbReference type="SAM" id="Phobius"/>
    </source>
</evidence>
<dbReference type="GO" id="GO:0051996">
    <property type="term" value="F:squalene synthase [NAD(P)H] activity"/>
    <property type="evidence" value="ECO:0007669"/>
    <property type="project" value="UniProtKB-EC"/>
</dbReference>
<dbReference type="InterPro" id="IPR002060">
    <property type="entry name" value="Squ/phyt_synthse"/>
</dbReference>
<comment type="similarity">
    <text evidence="2">Belongs to the phytoene/squalene synthase family.</text>
</comment>
<dbReference type="NCBIfam" id="TIGR01559">
    <property type="entry name" value="squal_synth"/>
    <property type="match status" value="1"/>
</dbReference>
<dbReference type="SFLD" id="SFLDG01018">
    <property type="entry name" value="Squalene/Phytoene_Synthase_Lik"/>
    <property type="match status" value="1"/>
</dbReference>
<dbReference type="FunFam" id="1.10.600.10:FF:000023">
    <property type="entry name" value="Squalene synthase"/>
    <property type="match status" value="1"/>
</dbReference>
<dbReference type="GO" id="GO:0005789">
    <property type="term" value="C:endoplasmic reticulum membrane"/>
    <property type="evidence" value="ECO:0007669"/>
    <property type="project" value="TreeGrafter"/>
</dbReference>
<dbReference type="EMBL" id="JANCYW010000013">
    <property type="protein sequence ID" value="KAK4537553.1"/>
    <property type="molecule type" value="Genomic_DNA"/>
</dbReference>
<evidence type="ECO:0000256" key="2">
    <source>
        <dbReference type="ARBA" id="ARBA00006251"/>
    </source>
</evidence>
<dbReference type="PROSITE" id="PS01045">
    <property type="entry name" value="SQUALEN_PHYTOEN_SYN_2"/>
    <property type="match status" value="1"/>
</dbReference>
<sequence>MGAVTALFAHPDEALAMLRYKLKAKRARRGQEQALAQRCDSDVGRAADWRFCYEYLTMVSRSFALVILELEQPLRDAVCVFYLTLRALDTIEDDTGVDAHQRMQLCRQFYRHLDDAEYSVDGYGHAHERELLLQFTRVLHCYHELDAAFQEIITDITRRMGEGMALHIHDTANESVAQYDTYCHYVAGLVGIGLSAMFVEAGFEARELFTDSKAADALSNSMGLFLQKTNIIRDYLEDAEEGRTFWPREVWSRFGGVQQLEELALPQHRRPAVECLNAMVTDALRHAPDCIAYISRVRTDSVFNFVAIPQVMAVATLALCYNNPRLFQERLKLRRGLTAKLVLRARDLSGVIHTFAQYADDIACRADPCDPSYADTIAAVERVFAALARAECEMRTATTKAEAAAALITDADPTTMATTTLARPPLNLRHANRIAVMLFVVLSWYVLYRRKQQDGGGLGWRAAFGGIPSVGDMAAIGLLFAVLSYLLGVFGLQYVTLAPPSRSKVD</sequence>
<organism evidence="6 7">
    <name type="scientific">Cyanidium caldarium</name>
    <name type="common">Red alga</name>
    <dbReference type="NCBI Taxonomy" id="2771"/>
    <lineage>
        <taxon>Eukaryota</taxon>
        <taxon>Rhodophyta</taxon>
        <taxon>Bangiophyceae</taxon>
        <taxon>Cyanidiales</taxon>
        <taxon>Cyanidiaceae</taxon>
        <taxon>Cyanidium</taxon>
    </lineage>
</organism>
<comment type="caution">
    <text evidence="6">The sequence shown here is derived from an EMBL/GenBank/DDBJ whole genome shotgun (WGS) entry which is preliminary data.</text>
</comment>
<dbReference type="SFLD" id="SFLDS00005">
    <property type="entry name" value="Isoprenoid_Synthase_Type_I"/>
    <property type="match status" value="1"/>
</dbReference>
<dbReference type="SUPFAM" id="SSF48576">
    <property type="entry name" value="Terpenoid synthases"/>
    <property type="match status" value="1"/>
</dbReference>
<dbReference type="GO" id="GO:0045338">
    <property type="term" value="P:farnesyl diphosphate metabolic process"/>
    <property type="evidence" value="ECO:0007669"/>
    <property type="project" value="InterPro"/>
</dbReference>
<dbReference type="InterPro" id="IPR019845">
    <property type="entry name" value="Squalene/phytoene_synthase_CS"/>
</dbReference>
<dbReference type="PANTHER" id="PTHR11626:SF2">
    <property type="entry name" value="SQUALENE SYNTHASE"/>
    <property type="match status" value="1"/>
</dbReference>
<proteinExistence type="inferred from homology"/>
<keyword evidence="7" id="KW-1185">Reference proteome</keyword>
<dbReference type="Gene3D" id="1.10.600.10">
    <property type="entry name" value="Farnesyl Diphosphate Synthase"/>
    <property type="match status" value="1"/>
</dbReference>
<dbReference type="EC" id="2.5.1.21" evidence="3"/>
<keyword evidence="5" id="KW-1133">Transmembrane helix</keyword>
<evidence type="ECO:0000313" key="7">
    <source>
        <dbReference type="Proteomes" id="UP001301350"/>
    </source>
</evidence>
<gene>
    <name evidence="6" type="ORF">CDCA_CDCA13G3578</name>
</gene>
<dbReference type="Proteomes" id="UP001301350">
    <property type="component" value="Unassembled WGS sequence"/>
</dbReference>
<name>A0AAV9IYZ2_CYACA</name>
<evidence type="ECO:0000256" key="1">
    <source>
        <dbReference type="ARBA" id="ARBA00001946"/>
    </source>
</evidence>
<protein>
    <recommendedName>
        <fullName evidence="3">squalene synthase</fullName>
        <ecNumber evidence="3">2.5.1.21</ecNumber>
    </recommendedName>
</protein>
<dbReference type="PANTHER" id="PTHR11626">
    <property type="entry name" value="FARNESYL-DIPHOSPHATE FARNESYLTRANSFERASE"/>
    <property type="match status" value="1"/>
</dbReference>
<keyword evidence="4" id="KW-0808">Transferase</keyword>
<comment type="cofactor">
    <cofactor evidence="1">
        <name>Mg(2+)</name>
        <dbReference type="ChEBI" id="CHEBI:18420"/>
    </cofactor>
</comment>
<feature type="transmembrane region" description="Helical" evidence="5">
    <location>
        <begin position="473"/>
        <end position="495"/>
    </location>
</feature>
<evidence type="ECO:0000256" key="4">
    <source>
        <dbReference type="ARBA" id="ARBA00022679"/>
    </source>
</evidence>
<dbReference type="GO" id="GO:0008610">
    <property type="term" value="P:lipid biosynthetic process"/>
    <property type="evidence" value="ECO:0007669"/>
    <property type="project" value="InterPro"/>
</dbReference>